<reference evidence="7" key="1">
    <citation type="submission" date="2011-10" db="EMBL/GenBank/DDBJ databases">
        <authorList>
            <person name="Genoscope - CEA"/>
        </authorList>
    </citation>
    <scope>NUCLEOTIDE SEQUENCE</scope>
</reference>
<dbReference type="GO" id="GO:0035621">
    <property type="term" value="P:ER to Golgi ceramide transport"/>
    <property type="evidence" value="ECO:0007669"/>
    <property type="project" value="TreeGrafter"/>
</dbReference>
<evidence type="ECO:0000313" key="7">
    <source>
        <dbReference type="EMBL" id="CCE80026.1"/>
    </source>
</evidence>
<dbReference type="Pfam" id="PF15409">
    <property type="entry name" value="PH_8"/>
    <property type="match status" value="1"/>
</dbReference>
<evidence type="ECO:0000256" key="3">
    <source>
        <dbReference type="ARBA" id="ARBA00023055"/>
    </source>
</evidence>
<dbReference type="Gene3D" id="2.40.160.120">
    <property type="match status" value="1"/>
</dbReference>
<gene>
    <name evidence="7" type="primary">Piso0_003123</name>
    <name evidence="7" type="ORF">GNLVRS01_PISO0G05396g</name>
    <name evidence="8" type="ORF">GNLVRS01_PISO0H05397g</name>
</gene>
<dbReference type="GO" id="GO:0005886">
    <property type="term" value="C:plasma membrane"/>
    <property type="evidence" value="ECO:0007669"/>
    <property type="project" value="TreeGrafter"/>
</dbReference>
<dbReference type="STRING" id="559304.G8YKE6"/>
<dbReference type="GO" id="GO:0120009">
    <property type="term" value="P:intermembrane lipid transfer"/>
    <property type="evidence" value="ECO:0007669"/>
    <property type="project" value="UniProtKB-ARBA"/>
</dbReference>
<evidence type="ECO:0000313" key="9">
    <source>
        <dbReference type="Proteomes" id="UP000005222"/>
    </source>
</evidence>
<feature type="domain" description="PH" evidence="6">
    <location>
        <begin position="209"/>
        <end position="302"/>
    </location>
</feature>
<feature type="compositionally biased region" description="Polar residues" evidence="5">
    <location>
        <begin position="449"/>
        <end position="458"/>
    </location>
</feature>
<sequence length="853" mass="96209">METLEVHSKDFLVKWVHAPDNCIIDWYVKPVKKSINFAIYRKSADSSESKENSESPVPRSGSGVSREEHTNGSGTADSVSSVNVAASKSHKTRSRSMSRSSSFSDNLEQSDLQLVKHYNKLIAGELVHGKYEVERGGTFAFIFDNSFSKTTMKKVLFSSKILFANPGSNEVYRRKMFASKKTSIHDLRSNGGGRTRQTPKYNGAEDDDDDTLHSVLLKKRRKVLQGYVKRYFLLNFKYGTLSYFRVNDNKLRGSMPVRHSIISANPKSREIIIDSGMEVWSLKALNNTDFQNWIDAFNKVKRSQCDFDQEHYDDDADISDAVHDLEGVAKELNTLKFKNDSPSDELLQKVSGISDDVEHALDKLRSAISSHNVNEAKSTYSNNDFHDAKEFNDTLSAGVVLLDRSGGKGSSLEDSDISDYGDDNEIISTNSSESDLGDFQDSRKKPVKAQSTTKSSHAQLYPLPHDPVKRDYDIPVSVSQPPSLLGFLRKNVGKDLSNIAMPVEMNEPLSFLQKYSEMFEYCDLIDNALQISSSDDCGEKILRIAAFAVSSLSCLRMKERNARKPFNPLLGETYELVREDFGIRYVSEKVCHKPAVFAIFAESKEWTFSFSPSPSQKFWGKNAEISIKGVCTLTIRDTGEVFTWTQPTTLLKNIIAGEKYSEPSAPITVKSSFGGGAVVEFDKSGMFSGRSEGLTIKAYDSNKNILPYSITGKWTESLTLKTDSTEKLIWTVGELLPNSSQKYGFTKFAGTLNKITPLEKDQIPPTDSRLRPDIRYYEQGNVESAEKTKLELEEAQRQRRKELEMKKEQYKPLFFTHVGGDTPDSGEWVYVNGDKSYWNRRKNNDWNDLPKLW</sequence>
<dbReference type="GO" id="GO:0032934">
    <property type="term" value="F:sterol binding"/>
    <property type="evidence" value="ECO:0007669"/>
    <property type="project" value="TreeGrafter"/>
</dbReference>
<dbReference type="GO" id="GO:0006897">
    <property type="term" value="P:endocytosis"/>
    <property type="evidence" value="ECO:0007669"/>
    <property type="project" value="TreeGrafter"/>
</dbReference>
<dbReference type="EMBL" id="FO082052">
    <property type="protein sequence ID" value="CCE80791.1"/>
    <property type="molecule type" value="Genomic_DNA"/>
</dbReference>
<dbReference type="AlphaFoldDB" id="G8YKE6"/>
<dbReference type="SUPFAM" id="SSF101576">
    <property type="entry name" value="Supernatant protein factor (SPF), C-terminal domain"/>
    <property type="match status" value="1"/>
</dbReference>
<reference evidence="9" key="2">
    <citation type="journal article" date="2012" name="G3 (Bethesda)">
        <title>Pichia sorbitophila, an interspecies yeast hybrid reveals early steps of genome resolution following polyploidization.</title>
        <authorList>
            <person name="Leh Louis V."/>
            <person name="Despons L."/>
            <person name="Friedrich A."/>
            <person name="Martin T."/>
            <person name="Durrens P."/>
            <person name="Casaregola S."/>
            <person name="Neuveglise C."/>
            <person name="Fairhead C."/>
            <person name="Marck C."/>
            <person name="Cruz J.A."/>
            <person name="Straub M.L."/>
            <person name="Kugler V."/>
            <person name="Sacerdot C."/>
            <person name="Uzunov Z."/>
            <person name="Thierry A."/>
            <person name="Weiss S."/>
            <person name="Bleykasten C."/>
            <person name="De Montigny J."/>
            <person name="Jacques N."/>
            <person name="Jung P."/>
            <person name="Lemaire M."/>
            <person name="Mallet S."/>
            <person name="Morel G."/>
            <person name="Richard G.F."/>
            <person name="Sarkar A."/>
            <person name="Savel G."/>
            <person name="Schacherer J."/>
            <person name="Seret M.L."/>
            <person name="Talla E."/>
            <person name="Samson G."/>
            <person name="Jubin C."/>
            <person name="Poulain J."/>
            <person name="Vacherie B."/>
            <person name="Barbe V."/>
            <person name="Pelletier E."/>
            <person name="Sherman D.J."/>
            <person name="Westhof E."/>
            <person name="Weissenbach J."/>
            <person name="Baret P.V."/>
            <person name="Wincker P."/>
            <person name="Gaillardin C."/>
            <person name="Dujon B."/>
            <person name="Souciet J.L."/>
        </authorList>
    </citation>
    <scope>NUCLEOTIDE SEQUENCE [LARGE SCALE GENOMIC DNA]</scope>
    <source>
        <strain evidence="9">ATCC MYA-4447 / BCRC 22081 / CBS 7064 / NBRC 10061 / NRRL Y-12695</strain>
    </source>
</reference>
<organism evidence="7 9">
    <name type="scientific">Pichia sorbitophila (strain ATCC MYA-4447 / BCRC 22081 / CBS 7064 / NBRC 10061 / NRRL Y-12695)</name>
    <name type="common">Hybrid yeast</name>
    <dbReference type="NCBI Taxonomy" id="559304"/>
    <lineage>
        <taxon>Eukaryota</taxon>
        <taxon>Fungi</taxon>
        <taxon>Dikarya</taxon>
        <taxon>Ascomycota</taxon>
        <taxon>Saccharomycotina</taxon>
        <taxon>Pichiomycetes</taxon>
        <taxon>Debaryomycetaceae</taxon>
        <taxon>Millerozyma</taxon>
    </lineage>
</organism>
<evidence type="ECO:0000256" key="2">
    <source>
        <dbReference type="ARBA" id="ARBA00022448"/>
    </source>
</evidence>
<dbReference type="PANTHER" id="PTHR10972">
    <property type="entry name" value="OXYSTEROL-BINDING PROTEIN-RELATED"/>
    <property type="match status" value="1"/>
</dbReference>
<dbReference type="InterPro" id="IPR011993">
    <property type="entry name" value="PH-like_dom_sf"/>
</dbReference>
<dbReference type="OrthoDB" id="1854502at2759"/>
<accession>G8YKE6</accession>
<dbReference type="PROSITE" id="PS50003">
    <property type="entry name" value="PH_DOMAIN"/>
    <property type="match status" value="1"/>
</dbReference>
<dbReference type="Proteomes" id="UP000005222">
    <property type="component" value="Chromosome H"/>
</dbReference>
<dbReference type="FunFam" id="2.40.160.120:FF:000001">
    <property type="entry name" value="Oxysterol-binding protein"/>
    <property type="match status" value="1"/>
</dbReference>
<feature type="compositionally biased region" description="Low complexity" evidence="5">
    <location>
        <begin position="76"/>
        <end position="87"/>
    </location>
</feature>
<dbReference type="SMART" id="SM00233">
    <property type="entry name" value="PH"/>
    <property type="match status" value="1"/>
</dbReference>
<dbReference type="GO" id="GO:0030011">
    <property type="term" value="P:maintenance of cell polarity"/>
    <property type="evidence" value="ECO:0007669"/>
    <property type="project" value="TreeGrafter"/>
</dbReference>
<keyword evidence="2" id="KW-0813">Transport</keyword>
<dbReference type="InterPro" id="IPR000648">
    <property type="entry name" value="Oxysterol-bd"/>
</dbReference>
<dbReference type="SUPFAM" id="SSF50729">
    <property type="entry name" value="PH domain-like"/>
    <property type="match status" value="1"/>
</dbReference>
<dbReference type="EMBL" id="FO082053">
    <property type="protein sequence ID" value="CCE80026.1"/>
    <property type="molecule type" value="Genomic_DNA"/>
</dbReference>
<keyword evidence="3" id="KW-0445">Lipid transport</keyword>
<dbReference type="GO" id="GO:0034727">
    <property type="term" value="P:piecemeal microautophagy of the nucleus"/>
    <property type="evidence" value="ECO:0007669"/>
    <property type="project" value="TreeGrafter"/>
</dbReference>
<dbReference type="Gene3D" id="2.60.120.680">
    <property type="entry name" value="GOLD domain"/>
    <property type="match status" value="1"/>
</dbReference>
<dbReference type="InParanoid" id="G8YKE6"/>
<dbReference type="eggNOG" id="KOG1737">
    <property type="taxonomic scope" value="Eukaryota"/>
</dbReference>
<keyword evidence="4" id="KW-0446">Lipid-binding</keyword>
<dbReference type="SUPFAM" id="SSF144000">
    <property type="entry name" value="Oxysterol-binding protein-like"/>
    <property type="match status" value="1"/>
</dbReference>
<name>G8YKE6_PICSO</name>
<dbReference type="OMA" id="THEWHDA"/>
<evidence type="ECO:0000256" key="1">
    <source>
        <dbReference type="ARBA" id="ARBA00008842"/>
    </source>
</evidence>
<dbReference type="GO" id="GO:0097038">
    <property type="term" value="C:perinuclear endoplasmic reticulum"/>
    <property type="evidence" value="ECO:0007669"/>
    <property type="project" value="TreeGrafter"/>
</dbReference>
<feature type="region of interest" description="Disordered" evidence="5">
    <location>
        <begin position="406"/>
        <end position="464"/>
    </location>
</feature>
<dbReference type="Pfam" id="PF01237">
    <property type="entry name" value="Oxysterol_BP"/>
    <property type="match status" value="1"/>
</dbReference>
<dbReference type="GO" id="GO:0005829">
    <property type="term" value="C:cytosol"/>
    <property type="evidence" value="ECO:0007669"/>
    <property type="project" value="TreeGrafter"/>
</dbReference>
<feature type="region of interest" description="Disordered" evidence="5">
    <location>
        <begin position="186"/>
        <end position="207"/>
    </location>
</feature>
<evidence type="ECO:0000256" key="4">
    <source>
        <dbReference type="ARBA" id="ARBA00023121"/>
    </source>
</evidence>
<dbReference type="InterPro" id="IPR036598">
    <property type="entry name" value="GOLD_dom_sf"/>
</dbReference>
<comment type="similarity">
    <text evidence="1">Belongs to the OSBP family.</text>
</comment>
<dbReference type="PANTHER" id="PTHR10972:SF203">
    <property type="entry name" value="OXYSTEROL-BINDING PROTEIN HOMOLOG 3"/>
    <property type="match status" value="1"/>
</dbReference>
<protein>
    <submittedName>
        <fullName evidence="7">Piso0_003123 protein</fullName>
    </submittedName>
</protein>
<proteinExistence type="inferred from homology"/>
<dbReference type="Gene3D" id="2.30.29.30">
    <property type="entry name" value="Pleckstrin-homology domain (PH domain)/Phosphotyrosine-binding domain (PTB)"/>
    <property type="match status" value="1"/>
</dbReference>
<dbReference type="GO" id="GO:0006887">
    <property type="term" value="P:exocytosis"/>
    <property type="evidence" value="ECO:0007669"/>
    <property type="project" value="TreeGrafter"/>
</dbReference>
<dbReference type="GO" id="GO:0032541">
    <property type="term" value="C:cortical endoplasmic reticulum"/>
    <property type="evidence" value="ECO:0007669"/>
    <property type="project" value="TreeGrafter"/>
</dbReference>
<dbReference type="CDD" id="cd13289">
    <property type="entry name" value="PH_Osh3p_yeast"/>
    <property type="match status" value="1"/>
</dbReference>
<dbReference type="FunCoup" id="G8YKE6">
    <property type="interactions" value="174"/>
</dbReference>
<evidence type="ECO:0000256" key="5">
    <source>
        <dbReference type="SAM" id="MobiDB-lite"/>
    </source>
</evidence>
<dbReference type="InterPro" id="IPR041680">
    <property type="entry name" value="PH_8"/>
</dbReference>
<dbReference type="InterPro" id="IPR001849">
    <property type="entry name" value="PH_domain"/>
</dbReference>
<feature type="compositionally biased region" description="Acidic residues" evidence="5">
    <location>
        <begin position="413"/>
        <end position="425"/>
    </location>
</feature>
<dbReference type="InterPro" id="IPR037239">
    <property type="entry name" value="OSBP_sf"/>
</dbReference>
<dbReference type="Proteomes" id="UP000005222">
    <property type="component" value="Chromosome G"/>
</dbReference>
<dbReference type="HOGENOM" id="CLU_007105_4_0_1"/>
<dbReference type="Gene3D" id="3.30.70.3490">
    <property type="match status" value="1"/>
</dbReference>
<keyword evidence="9" id="KW-1185">Reference proteome</keyword>
<evidence type="ECO:0000313" key="8">
    <source>
        <dbReference type="EMBL" id="CCE80791.1"/>
    </source>
</evidence>
<feature type="region of interest" description="Disordered" evidence="5">
    <location>
        <begin position="45"/>
        <end position="104"/>
    </location>
</feature>
<evidence type="ECO:0000259" key="6">
    <source>
        <dbReference type="PROSITE" id="PS50003"/>
    </source>
</evidence>